<evidence type="ECO:0000256" key="2">
    <source>
        <dbReference type="ARBA" id="ARBA00022614"/>
    </source>
</evidence>
<reference evidence="4 5" key="1">
    <citation type="journal article" date="2023" name="Microbiol. Spectr.">
        <title>Symbiosis of Carpenter Bees with Uncharacterized Lactic Acid Bacteria Showing NAD Auxotrophy.</title>
        <authorList>
            <person name="Kawasaki S."/>
            <person name="Ozawa K."/>
            <person name="Mori T."/>
            <person name="Yamamoto A."/>
            <person name="Ito M."/>
            <person name="Ohkuma M."/>
            <person name="Sakamoto M."/>
            <person name="Matsutani M."/>
        </authorList>
    </citation>
    <scope>NUCLEOTIDE SEQUENCE [LARGE SCALE GENOMIC DNA]</scope>
    <source>
        <strain evidence="4 5">KimH</strain>
    </source>
</reference>
<proteinExistence type="predicted"/>
<evidence type="ECO:0000256" key="3">
    <source>
        <dbReference type="ARBA" id="ARBA00022737"/>
    </source>
</evidence>
<dbReference type="PROSITE" id="PS51450">
    <property type="entry name" value="LRR"/>
    <property type="match status" value="1"/>
</dbReference>
<sequence length="1290" mass="142841">MPIPLTGEDDKKPATEFVATQEEYDQIKQLDVSGKAVSNLKGVGLLKNLEKADFSNTQNIVDVNPLTSLKRLSTLYLAHNKIANVAPLVELPGLTDVSLEGNRISDITPILPMLDKLEKITGDGLTSNIIEQEELSPNNMAGLKLKTGVIDSGEQTQFAAVDTSSIQPAGGEYNPKTGEVVWDQVSAGTTYSFHFSGSAKRESLTIPFSGTKKVHIRAARHHVQLLAEDGVTPSAVPSPDVDDEHTLAEFLPAKDQMPRRDQWRLDWVKADDGQYWSAQTQKITSDLTLKEHWVPAGMKARGVEPRECITTPWGDYAHGEAYAQGGVGAPKRWTSVDAVVYYDSCNPTRRTKIRPLPPEDGSYFSKPSVSGTNYYFIGWYTASGSKWNFNRDTVEVTNTNYHSDPNEWYTFLIDFNLYARWGVYRTLTYKMNGCGRDYVDSYMKEGDRIYDSSYRGRPCPSDPHLKFSHWSTYAGGWATTIPTTMPARDLTFWANWTKAWTVSFNTNGGTAMPSISVDDGSYIGSQASLPSKTGYDLAYWTDNYGYTWNNLNSRTVTRDITLTAQWTPRTYTATFYANDGTGRSASTSATYNSYLSTSSAPTYTRNSYRLVGWATSSTASVPDWNFNTSRITGNTSLYAVWKQQATVTFDAGGGSVVPSRTVDIGMPVGSGVSNPSRQGYSFDYWATSSGTRWNLAADPVNSDMTLYAKWKGDLYTVHFDSNGGTSTQPDVQVHFGETIPNTNGPAAPAHPADRPAKRFLGWYKSPSGAGSAWNFAFDRLSDLSASKEFTLYARWSEQRTVTFDPDQGNLAPAMPSASVVVNDGEPVAKPDDPTRNGHTFQGWYTTDSSPAQWSFTTPVTANMTLKARWQRNNYNAKFHANDNSGRTDSFTIAYGSTIPSSSIPRYSRTGYRFVGWSTNPNATNPNWFEYWGIWGHTDIYAIWVQQVTVTFDTDGAASIPAKTIDKGLSVGAGIADPSKDGYRFDYWMTSAGGRWDLVNDRVQADMTVKAHFTKYVHVTFVTNGGGTVPQQAFWGDQPASNPGAAVSKPGYHLLGWYRNANFTGSAWIFSDIVADDLTLYAKWEADLYTVHFDSKGGRSTPSDVQVRFDSLIPKPTNPLPPAHGPNDADKIFLGWSTNPNVSGSFMPWQFNYDHLNQTSPTHEFTLYAVWSFQWRLTFDPNGGALASSTIPTRLINSGTSVFPPANPVRAGWFFDGWYDDTTNVKWFRNGWSQSIMRDTTLTAHWASPMTLPETGSISGQRLTGLTLIASSSLALPTLLFFKKRSRSKTE</sequence>
<gene>
    <name evidence="4" type="ORF">KIMH_01690</name>
</gene>
<evidence type="ECO:0000313" key="5">
    <source>
        <dbReference type="Proteomes" id="UP001321748"/>
    </source>
</evidence>
<protein>
    <recommendedName>
        <fullName evidence="6">Internalin-A</fullName>
    </recommendedName>
</protein>
<keyword evidence="2" id="KW-0433">Leucine-rich repeat</keyword>
<dbReference type="NCBIfam" id="TIGR02543">
    <property type="entry name" value="List_Bact_rpt"/>
    <property type="match status" value="1"/>
</dbReference>
<dbReference type="InterPro" id="IPR042229">
    <property type="entry name" value="Listeria/Bacterioides_rpt_sf"/>
</dbReference>
<keyword evidence="3" id="KW-0677">Repeat</keyword>
<dbReference type="Gene3D" id="2.60.40.4270">
    <property type="entry name" value="Listeria-Bacteroides repeat domain"/>
    <property type="match status" value="10"/>
</dbReference>
<keyword evidence="5" id="KW-1185">Reference proteome</keyword>
<dbReference type="InterPro" id="IPR032675">
    <property type="entry name" value="LRR_dom_sf"/>
</dbReference>
<dbReference type="PANTHER" id="PTHR46652">
    <property type="entry name" value="LEUCINE-RICH REPEAT AND IQ DOMAIN-CONTAINING PROTEIN 1-RELATED"/>
    <property type="match status" value="1"/>
</dbReference>
<dbReference type="Proteomes" id="UP001321748">
    <property type="component" value="Chromosome"/>
</dbReference>
<dbReference type="SUPFAM" id="SSF52058">
    <property type="entry name" value="L domain-like"/>
    <property type="match status" value="1"/>
</dbReference>
<evidence type="ECO:0000256" key="1">
    <source>
        <dbReference type="ARBA" id="ARBA00004196"/>
    </source>
</evidence>
<dbReference type="Pfam" id="PF09479">
    <property type="entry name" value="Flg_new"/>
    <property type="match status" value="11"/>
</dbReference>
<dbReference type="Gene3D" id="3.80.10.10">
    <property type="entry name" value="Ribonuclease Inhibitor"/>
    <property type="match status" value="1"/>
</dbReference>
<comment type="subcellular location">
    <subcellularLocation>
        <location evidence="1">Cell envelope</location>
    </subcellularLocation>
</comment>
<dbReference type="InterPro" id="IPR013378">
    <property type="entry name" value="InlB-like_B-rpt"/>
</dbReference>
<dbReference type="EMBL" id="AP026800">
    <property type="protein sequence ID" value="BDR54058.1"/>
    <property type="molecule type" value="Genomic_DNA"/>
</dbReference>
<evidence type="ECO:0008006" key="6">
    <source>
        <dbReference type="Google" id="ProtNLM"/>
    </source>
</evidence>
<accession>A0ABM8BB00</accession>
<name>A0ABM8BB00_9BIFI</name>
<organism evidence="4 5">
    <name type="scientific">Bombiscardovia apis</name>
    <dbReference type="NCBI Taxonomy" id="2932182"/>
    <lineage>
        <taxon>Bacteria</taxon>
        <taxon>Bacillati</taxon>
        <taxon>Actinomycetota</taxon>
        <taxon>Actinomycetes</taxon>
        <taxon>Bifidobacteriales</taxon>
        <taxon>Bifidobacteriaceae</taxon>
        <taxon>Bombiscardovia</taxon>
    </lineage>
</organism>
<evidence type="ECO:0000313" key="4">
    <source>
        <dbReference type="EMBL" id="BDR54058.1"/>
    </source>
</evidence>
<dbReference type="PANTHER" id="PTHR46652:SF3">
    <property type="entry name" value="LEUCINE-RICH REPEAT-CONTAINING PROTEIN 9"/>
    <property type="match status" value="1"/>
</dbReference>
<dbReference type="RefSeq" id="WP_317643082.1">
    <property type="nucleotide sequence ID" value="NZ_AP026800.1"/>
</dbReference>
<dbReference type="InterPro" id="IPR050836">
    <property type="entry name" value="SDS22/Internalin_LRR"/>
</dbReference>
<dbReference type="InterPro" id="IPR001611">
    <property type="entry name" value="Leu-rich_rpt"/>
</dbReference>